<sequence>MIVILRCFLMVVNNMIINTIKSANYSLLLARILATGHGGMKLTHDLITITKIVLHSGSTGFIIIHVKNLTKVLGRSKRTPITNQFEHHSVSVILGLDVFVHPNLSGNENGLNTKSFSDTMSETTTTSHIRDTNDFAHMRDVMSRLK</sequence>
<evidence type="ECO:0000259" key="1">
    <source>
        <dbReference type="Pfam" id="PF04807"/>
    </source>
</evidence>
<name>A0A6B9PGL1_9GEMI</name>
<organism evidence="2">
    <name type="scientific">Horsegram yellow mosaic virus</name>
    <dbReference type="NCBI Taxonomy" id="263793"/>
    <lineage>
        <taxon>Viruses</taxon>
        <taxon>Monodnaviria</taxon>
        <taxon>Shotokuvirae</taxon>
        <taxon>Cressdnaviricota</taxon>
        <taxon>Repensiviricetes</taxon>
        <taxon>Geplafuvirales</taxon>
        <taxon>Geminiviridae</taxon>
        <taxon>Begomovirus</taxon>
        <taxon>Begomovirus loniceramusivi</taxon>
    </lineage>
</organism>
<dbReference type="Pfam" id="PF04807">
    <property type="entry name" value="Gemini_AC4_5"/>
    <property type="match status" value="1"/>
</dbReference>
<dbReference type="EMBL" id="MN602423">
    <property type="protein sequence ID" value="QHD57736.1"/>
    <property type="molecule type" value="Genomic_DNA"/>
</dbReference>
<protein>
    <submittedName>
        <fullName evidence="2">AC5 protein</fullName>
    </submittedName>
</protein>
<proteinExistence type="predicted"/>
<feature type="domain" description="Geminivirus AC4/5 conserved" evidence="1">
    <location>
        <begin position="51"/>
        <end position="83"/>
    </location>
</feature>
<reference evidence="2" key="1">
    <citation type="submission" date="2019-10" db="EMBL/GenBank/DDBJ databases">
        <title>Diversity and prevalence of yellow mosaic disease causing viruses in pulse crops based on full length genome analysis in India.</title>
        <authorList>
            <person name="Akram M."/>
            <person name="Naimuddin"/>
            <person name="Pratap A."/>
            <person name="Moin A."/>
            <person name="Ahmad S."/>
            <person name="Agnihotri A.K."/>
            <person name="Singh N.P."/>
        </authorList>
    </citation>
    <scope>NUCLEOTIDE SEQUENCE</scope>
    <source>
        <strain evidence="2">Ho1-Dharward</strain>
    </source>
</reference>
<accession>A0A6B9PGL1</accession>
<dbReference type="InterPro" id="IPR006892">
    <property type="entry name" value="Gemini_AC4_5_cons_dom_1"/>
</dbReference>
<gene>
    <name evidence="2" type="primary">AC5</name>
</gene>
<evidence type="ECO:0000313" key="2">
    <source>
        <dbReference type="EMBL" id="QHD57736.1"/>
    </source>
</evidence>